<evidence type="ECO:0000313" key="2">
    <source>
        <dbReference type="EMBL" id="CAJ1398043.1"/>
    </source>
</evidence>
<dbReference type="SUPFAM" id="SSF54197">
    <property type="entry name" value="HIT-like"/>
    <property type="match status" value="1"/>
</dbReference>
<reference evidence="2" key="1">
    <citation type="submission" date="2023-08" db="EMBL/GenBank/DDBJ databases">
        <authorList>
            <person name="Chen Y."/>
            <person name="Shah S."/>
            <person name="Dougan E. K."/>
            <person name="Thang M."/>
            <person name="Chan C."/>
        </authorList>
    </citation>
    <scope>NUCLEOTIDE SEQUENCE</scope>
</reference>
<dbReference type="Proteomes" id="UP001178507">
    <property type="component" value="Unassembled WGS sequence"/>
</dbReference>
<name>A0AA36J1S8_9DINO</name>
<dbReference type="AlphaFoldDB" id="A0AA36J1S8"/>
<feature type="region of interest" description="Disordered" evidence="1">
    <location>
        <begin position="239"/>
        <end position="302"/>
    </location>
</feature>
<dbReference type="InterPro" id="IPR036265">
    <property type="entry name" value="HIT-like_sf"/>
</dbReference>
<feature type="compositionally biased region" description="Basic and acidic residues" evidence="1">
    <location>
        <begin position="243"/>
        <end position="261"/>
    </location>
</feature>
<gene>
    <name evidence="2" type="ORF">EVOR1521_LOCUS21929</name>
</gene>
<evidence type="ECO:0000313" key="3">
    <source>
        <dbReference type="Proteomes" id="UP001178507"/>
    </source>
</evidence>
<keyword evidence="3" id="KW-1185">Reference proteome</keyword>
<organism evidence="2 3">
    <name type="scientific">Effrenium voratum</name>
    <dbReference type="NCBI Taxonomy" id="2562239"/>
    <lineage>
        <taxon>Eukaryota</taxon>
        <taxon>Sar</taxon>
        <taxon>Alveolata</taxon>
        <taxon>Dinophyceae</taxon>
        <taxon>Suessiales</taxon>
        <taxon>Symbiodiniaceae</taxon>
        <taxon>Effrenium</taxon>
    </lineage>
</organism>
<dbReference type="EMBL" id="CAUJNA010003287">
    <property type="protein sequence ID" value="CAJ1398043.1"/>
    <property type="molecule type" value="Genomic_DNA"/>
</dbReference>
<accession>A0AA36J1S8</accession>
<evidence type="ECO:0000256" key="1">
    <source>
        <dbReference type="SAM" id="MobiDB-lite"/>
    </source>
</evidence>
<proteinExistence type="predicted"/>
<protein>
    <submittedName>
        <fullName evidence="2">Uncharacterized protein</fullName>
    </submittedName>
</protein>
<comment type="caution">
    <text evidence="2">The sequence shown here is derived from an EMBL/GenBank/DDBJ whole genome shotgun (WGS) entry which is preliminary data.</text>
</comment>
<sequence length="302" mass="33380">MFDKGGKSCLVLAPARHLAAGGGGFARFARLAAGQALLSFVREVLRVVEEVEGWKDYHLRVVAGGLPPPKRGQPNPCSEELARCVKHAGFSVLVLTDGHKRTPADAETLQDLDAAIDYVDASGTHVKLPITGRDLTVMPGPRGLARCVLDAQARPMLVVVFNRFVRRQSECSDEELLELWTLALDAIEQHHSQEEEQDPFLAMCINAGSFQNISHLHLKVWLSGERFRPYEAHPGYQVLAQARSERRAGRDRTAKRAEPRLDAPTPAARGQRRWEGVSGSDHACPTPAAEPVDAPKRRWRKK</sequence>